<dbReference type="InterPro" id="IPR050957">
    <property type="entry name" value="BMP_lipoprotein"/>
</dbReference>
<dbReference type="Gene3D" id="3.40.50.2300">
    <property type="match status" value="1"/>
</dbReference>
<dbReference type="PANTHER" id="PTHR34296">
    <property type="entry name" value="TRANSCRIPTIONAL ACTIVATOR PROTEIN MED"/>
    <property type="match status" value="1"/>
</dbReference>
<keyword evidence="1" id="KW-0732">Signal</keyword>
<organism evidence="2 3">
    <name type="scientific">Saccharococcus caldoxylosilyticus</name>
    <dbReference type="NCBI Taxonomy" id="81408"/>
    <lineage>
        <taxon>Bacteria</taxon>
        <taxon>Bacillati</taxon>
        <taxon>Bacillota</taxon>
        <taxon>Bacilli</taxon>
        <taxon>Bacillales</taxon>
        <taxon>Anoxybacillaceae</taxon>
        <taxon>Saccharococcus</taxon>
    </lineage>
</organism>
<evidence type="ECO:0008006" key="4">
    <source>
        <dbReference type="Google" id="ProtNLM"/>
    </source>
</evidence>
<reference evidence="2 3" key="1">
    <citation type="submission" date="2016-01" db="EMBL/GenBank/DDBJ databases">
        <title>Draft Genome Sequences of Seven Thermophilic Sporeformers Isolated from Foods.</title>
        <authorList>
            <person name="Berendsen E.M."/>
            <person name="Wells-Bennik M.H."/>
            <person name="Krawcyk A.O."/>
            <person name="De Jong A."/>
            <person name="Holsappel S."/>
            <person name="Eijlander R.T."/>
            <person name="Kuipers O.P."/>
        </authorList>
    </citation>
    <scope>NUCLEOTIDE SEQUENCE [LARGE SCALE GENOMIC DNA]</scope>
    <source>
        <strain evidence="2 3">B4119</strain>
    </source>
</reference>
<evidence type="ECO:0000313" key="2">
    <source>
        <dbReference type="EMBL" id="KYD07097.1"/>
    </source>
</evidence>
<name>A0A150L475_9BACL</name>
<evidence type="ECO:0000313" key="3">
    <source>
        <dbReference type="Proteomes" id="UP000075455"/>
    </source>
</evidence>
<sequence length="60" mass="6079">MKKRFGIALSLMLAAGTLLGGCGGQGGNNAGNKDTFSVAMVTDVGGIDDKSFNQSAWEGL</sequence>
<accession>A0A150L475</accession>
<evidence type="ECO:0000256" key="1">
    <source>
        <dbReference type="SAM" id="SignalP"/>
    </source>
</evidence>
<dbReference type="STRING" id="81408.B4119_1009"/>
<feature type="signal peptide" evidence="1">
    <location>
        <begin position="1"/>
        <end position="20"/>
    </location>
</feature>
<dbReference type="Proteomes" id="UP000075455">
    <property type="component" value="Unassembled WGS sequence"/>
</dbReference>
<dbReference type="EMBL" id="LQYS01000120">
    <property type="protein sequence ID" value="KYD07097.1"/>
    <property type="molecule type" value="Genomic_DNA"/>
</dbReference>
<protein>
    <recommendedName>
        <fullName evidence="4">ABC transporter substrate-binding protein PnrA-like domain-containing protein</fullName>
    </recommendedName>
</protein>
<comment type="caution">
    <text evidence="2">The sequence shown here is derived from an EMBL/GenBank/DDBJ whole genome shotgun (WGS) entry which is preliminary data.</text>
</comment>
<gene>
    <name evidence="2" type="ORF">B4119_1009</name>
</gene>
<dbReference type="AlphaFoldDB" id="A0A150L475"/>
<dbReference type="PANTHER" id="PTHR34296:SF2">
    <property type="entry name" value="ABC TRANSPORTER GUANOSINE-BINDING PROTEIN NUPN"/>
    <property type="match status" value="1"/>
</dbReference>
<dbReference type="PROSITE" id="PS51257">
    <property type="entry name" value="PROKAR_LIPOPROTEIN"/>
    <property type="match status" value="1"/>
</dbReference>
<proteinExistence type="predicted"/>
<feature type="chain" id="PRO_5039274347" description="ABC transporter substrate-binding protein PnrA-like domain-containing protein" evidence="1">
    <location>
        <begin position="21"/>
        <end position="60"/>
    </location>
</feature>
<dbReference type="PATRIC" id="fig|81408.3.peg.1488"/>